<proteinExistence type="predicted"/>
<dbReference type="Proteomes" id="UP001556709">
    <property type="component" value="Unassembled WGS sequence"/>
</dbReference>
<evidence type="ECO:0000313" key="3">
    <source>
        <dbReference type="Proteomes" id="UP001556709"/>
    </source>
</evidence>
<protein>
    <submittedName>
        <fullName evidence="2">Mycobacterial-type methylenetetrahydrofolate reductase</fullName>
    </submittedName>
</protein>
<keyword evidence="1" id="KW-0560">Oxidoreductase</keyword>
<comment type="caution">
    <text evidence="2">The sequence shown here is derived from an EMBL/GenBank/DDBJ whole genome shotgun (WGS) entry which is preliminary data.</text>
</comment>
<keyword evidence="3" id="KW-1185">Reference proteome</keyword>
<evidence type="ECO:0000256" key="1">
    <source>
        <dbReference type="ARBA" id="ARBA00023002"/>
    </source>
</evidence>
<dbReference type="SUPFAM" id="SSF51730">
    <property type="entry name" value="FAD-linked oxidoreductase"/>
    <property type="match status" value="1"/>
</dbReference>
<accession>A0ABV3TAS3</accession>
<name>A0ABV3TAS3_9GAMM</name>
<dbReference type="Gene3D" id="3.20.20.220">
    <property type="match status" value="1"/>
</dbReference>
<gene>
    <name evidence="2" type="ORF">V6X73_03095</name>
</gene>
<dbReference type="Pfam" id="PF19345">
    <property type="entry name" value="MTHFR_2"/>
    <property type="match status" value="1"/>
</dbReference>
<dbReference type="RefSeq" id="WP_367957789.1">
    <property type="nucleotide sequence ID" value="NZ_JBAKFH010000006.1"/>
</dbReference>
<dbReference type="EMBL" id="JBAKFM010000001">
    <property type="protein sequence ID" value="MEX0468716.1"/>
    <property type="molecule type" value="Genomic_DNA"/>
</dbReference>
<reference evidence="2 3" key="1">
    <citation type="submission" date="2024-02" db="EMBL/GenBank/DDBJ databases">
        <title>New especies of Spiribacter isolated from saline water.</title>
        <authorList>
            <person name="Leon M.J."/>
            <person name="De La Haba R."/>
            <person name="Sanchez-Porro C."/>
            <person name="Ventosa A."/>
        </authorList>
    </citation>
    <scope>NUCLEOTIDE SEQUENCE [LARGE SCALE GENOMIC DNA]</scope>
    <source>
        <strain evidence="3">ag22IC6-390</strain>
    </source>
</reference>
<sequence>MKTVLEAVPPERHRGQAALEKVLKKVAAVQADTPVDLVNIPEIHEEPARSDKGERRQPFAPRMAPRDLAQIIRERLGIECMINHVVVHHHSEQALVDWARETWERCGVRQMVLVGGGRRSVRYPGPGVARANALLRDADGVPGLRIGNICIPSRRDEAARMAEKVGAGADFFTTQILYESDGFSQMLAALSAAGQAPAEVLVAFCPIRSVRNLRFLQWLGVGVPEDLEAWLVADETKITGRSVEQIHRTWQAILDEARTIAPPVPRLGVNLAPIGPIPPAVTAGLARDLAAAHTDGVAAL</sequence>
<organism evidence="2 3">
    <name type="scientific">Spiribacter pallidus</name>
    <dbReference type="NCBI Taxonomy" id="1987936"/>
    <lineage>
        <taxon>Bacteria</taxon>
        <taxon>Pseudomonadati</taxon>
        <taxon>Pseudomonadota</taxon>
        <taxon>Gammaproteobacteria</taxon>
        <taxon>Chromatiales</taxon>
        <taxon>Ectothiorhodospiraceae</taxon>
        <taxon>Spiribacter</taxon>
    </lineage>
</organism>
<evidence type="ECO:0000313" key="2">
    <source>
        <dbReference type="EMBL" id="MEX0468716.1"/>
    </source>
</evidence>
<dbReference type="InterPro" id="IPR049477">
    <property type="entry name" value="MTHFR"/>
</dbReference>
<dbReference type="InterPro" id="IPR029041">
    <property type="entry name" value="FAD-linked_oxidoreductase-like"/>
</dbReference>